<name>A0A0E2QIL7_STRTR</name>
<accession>A0A0E2QIL7</accession>
<dbReference type="Pfam" id="PF01381">
    <property type="entry name" value="HTH_3"/>
    <property type="match status" value="1"/>
</dbReference>
<feature type="domain" description="HTH cro/C1-type" evidence="1">
    <location>
        <begin position="4"/>
        <end position="28"/>
    </location>
</feature>
<dbReference type="Proteomes" id="UP000024559">
    <property type="component" value="Chromosome"/>
</dbReference>
<dbReference type="InterPro" id="IPR010982">
    <property type="entry name" value="Lambda_DNA-bd_dom_sf"/>
</dbReference>
<comment type="caution">
    <text evidence="2">The sequence shown here is derived from an EMBL/GenBank/DDBJ whole genome shotgun (WGS) entry which is preliminary data.</text>
</comment>
<dbReference type="CDD" id="cd00093">
    <property type="entry name" value="HTH_XRE"/>
    <property type="match status" value="1"/>
</dbReference>
<evidence type="ECO:0000259" key="1">
    <source>
        <dbReference type="PROSITE" id="PS50943"/>
    </source>
</evidence>
<protein>
    <recommendedName>
        <fullName evidence="1">HTH cro/C1-type domain-containing protein</fullName>
    </recommendedName>
</protein>
<proteinExistence type="predicted"/>
<dbReference type="PROSITE" id="PS50943">
    <property type="entry name" value="HTH_CROC1"/>
    <property type="match status" value="1"/>
</dbReference>
<evidence type="ECO:0000313" key="2">
    <source>
        <dbReference type="EMBL" id="ETW90633.1"/>
    </source>
</evidence>
<dbReference type="EMBL" id="AZJT01000023">
    <property type="protein sequence ID" value="ETW90633.1"/>
    <property type="molecule type" value="Genomic_DNA"/>
</dbReference>
<sequence length="36" mass="4302">MNRLKELRELRKMTQAELADLIGVTKRTNDNIRVFK</sequence>
<gene>
    <name evidence="2" type="ORF">X841_03640</name>
</gene>
<evidence type="ECO:0000313" key="3">
    <source>
        <dbReference type="Proteomes" id="UP000024559"/>
    </source>
</evidence>
<dbReference type="InterPro" id="IPR001387">
    <property type="entry name" value="Cro/C1-type_HTH"/>
</dbReference>
<dbReference type="SUPFAM" id="SSF47413">
    <property type="entry name" value="lambda repressor-like DNA-binding domains"/>
    <property type="match status" value="1"/>
</dbReference>
<dbReference type="PATRIC" id="fig|1433289.7.peg.734"/>
<dbReference type="HOGENOM" id="CLU_3358899_0_0_9"/>
<dbReference type="Gene3D" id="1.10.260.40">
    <property type="entry name" value="lambda repressor-like DNA-binding domains"/>
    <property type="match status" value="1"/>
</dbReference>
<reference evidence="3" key="1">
    <citation type="submission" date="2013-12" db="EMBL/GenBank/DDBJ databases">
        <title>Genome sequences of Streptococcus thermophilus strains MTH17CL396 and M17PTZA496 isolated from Fontina cheese in Valle d'Aosta region (Italy).</title>
        <authorList>
            <person name="Treu L."/>
            <person name="Giacomini A."/>
            <person name="Corich V."/>
            <person name="Vendramin V."/>
            <person name="Bovo B."/>
        </authorList>
    </citation>
    <scope>NUCLEOTIDE SEQUENCE [LARGE SCALE GENOMIC DNA]</scope>
    <source>
        <strain evidence="3">M17PTZA496</strain>
    </source>
</reference>
<organism evidence="2 3">
    <name type="scientific">Streptococcus thermophilus M17PTZA496</name>
    <dbReference type="NCBI Taxonomy" id="1433289"/>
    <lineage>
        <taxon>Bacteria</taxon>
        <taxon>Bacillati</taxon>
        <taxon>Bacillota</taxon>
        <taxon>Bacilli</taxon>
        <taxon>Lactobacillales</taxon>
        <taxon>Streptococcaceae</taxon>
        <taxon>Streptococcus</taxon>
    </lineage>
</organism>
<dbReference type="GO" id="GO:0003677">
    <property type="term" value="F:DNA binding"/>
    <property type="evidence" value="ECO:0007669"/>
    <property type="project" value="InterPro"/>
</dbReference>
<dbReference type="RefSeq" id="WP_084828623.1">
    <property type="nucleotide sequence ID" value="NZ_CM002372.1"/>
</dbReference>
<dbReference type="AlphaFoldDB" id="A0A0E2QIL7"/>